<sequence length="96" mass="9667">MGSSSSHRDPHSTNSSTSCGVKDYYHAAKREKTIGGISGAIGGTVSGAWEGRVLGPWGALGGAALGGYTGYKSGKNAGFVAGLVSKAIDCHGSIHW</sequence>
<dbReference type="KEGG" id="btay:LAJ60_05595"/>
<proteinExistence type="predicted"/>
<dbReference type="Proteomes" id="UP001056980">
    <property type="component" value="Chromosome"/>
</dbReference>
<accession>A0A9Q8YXW4</accession>
<dbReference type="AlphaFoldDB" id="A0A9Q8YXW4"/>
<name>A0A9Q8YXW4_BARTA</name>
<organism evidence="1 2">
    <name type="scientific">Bartonella taylorii</name>
    <dbReference type="NCBI Taxonomy" id="33046"/>
    <lineage>
        <taxon>Bacteria</taxon>
        <taxon>Pseudomonadati</taxon>
        <taxon>Pseudomonadota</taxon>
        <taxon>Alphaproteobacteria</taxon>
        <taxon>Hyphomicrobiales</taxon>
        <taxon>Bartonellaceae</taxon>
        <taxon>Bartonella</taxon>
    </lineage>
</organism>
<protein>
    <submittedName>
        <fullName evidence="1">Uncharacterized protein</fullName>
    </submittedName>
</protein>
<evidence type="ECO:0000313" key="2">
    <source>
        <dbReference type="Proteomes" id="UP001056980"/>
    </source>
</evidence>
<dbReference type="RefSeq" id="WP_252619377.1">
    <property type="nucleotide sequence ID" value="NZ_CP083444.1"/>
</dbReference>
<evidence type="ECO:0000313" key="1">
    <source>
        <dbReference type="EMBL" id="USP02355.1"/>
    </source>
</evidence>
<gene>
    <name evidence="1" type="ORF">LAJ60_05595</name>
</gene>
<dbReference type="EMBL" id="CP083444">
    <property type="protein sequence ID" value="USP02355.1"/>
    <property type="molecule type" value="Genomic_DNA"/>
</dbReference>
<reference evidence="1" key="1">
    <citation type="journal article" date="2022" name="Proc. Natl. Acad. Sci. U.S.A.">
        <title>Identification of the Bartonella autotransporter CFA as a protective antigen and hypervariable target of neutralizing antibodies in mice.</title>
        <authorList>
            <person name="Siewert L.K."/>
            <person name="Korotaev A."/>
            <person name="Sedzicki J."/>
            <person name="Fromm K."/>
            <person name="Pinschewer D.D."/>
            <person name="Dehio C."/>
        </authorList>
    </citation>
    <scope>NUCLEOTIDE SEQUENCE</scope>
    <source>
        <strain evidence="1">IBS296</strain>
    </source>
</reference>